<evidence type="ECO:0000256" key="1">
    <source>
        <dbReference type="SAM" id="MobiDB-lite"/>
    </source>
</evidence>
<evidence type="ECO:0000313" key="2">
    <source>
        <dbReference type="EMBL" id="KAF6318669.1"/>
    </source>
</evidence>
<feature type="region of interest" description="Disordered" evidence="1">
    <location>
        <begin position="1"/>
        <end position="120"/>
    </location>
</feature>
<feature type="compositionally biased region" description="Low complexity" evidence="1">
    <location>
        <begin position="177"/>
        <end position="196"/>
    </location>
</feature>
<sequence length="270" mass="27360">MSSLVPSQPTSPNPSSPTSLCLQTLPAPGPHVPLEPTPPYLSREGVLGPPYRGPKGVCQGPSRREPHPPPPPPPRSTFSPSSGPTRAQSHPLAHTSILRGLSTPPASGSGYQCASRPGRAGADGCPGWGAGCHRACPPPVWVPIAQHAPGLEGVSPLQLPVSLGSGGRAGRSRGARRLPGSARVRAAPSSSSSPNRAEPRRGCGGKWYCIAGSVPSSGPLASRGPKGRVSHGLAPKCGSSSVRPLPPENGGEPAKGGGGPWPPPYVSFCK</sequence>
<dbReference type="Proteomes" id="UP000558488">
    <property type="component" value="Unassembled WGS sequence"/>
</dbReference>
<dbReference type="AlphaFoldDB" id="A0A7J7V0K2"/>
<feature type="compositionally biased region" description="Pro residues" evidence="1">
    <location>
        <begin position="260"/>
        <end position="270"/>
    </location>
</feature>
<feature type="compositionally biased region" description="Pro residues" evidence="1">
    <location>
        <begin position="27"/>
        <end position="39"/>
    </location>
</feature>
<feature type="region of interest" description="Disordered" evidence="1">
    <location>
        <begin position="162"/>
        <end position="202"/>
    </location>
</feature>
<accession>A0A7J7V0K2</accession>
<comment type="caution">
    <text evidence="2">The sequence shown here is derived from an EMBL/GenBank/DDBJ whole genome shotgun (WGS) entry which is preliminary data.</text>
</comment>
<evidence type="ECO:0000313" key="3">
    <source>
        <dbReference type="Proteomes" id="UP000558488"/>
    </source>
</evidence>
<keyword evidence="3" id="KW-1185">Reference proteome</keyword>
<name>A0A7J7V0K2_PIPKU</name>
<feature type="region of interest" description="Disordered" evidence="1">
    <location>
        <begin position="216"/>
        <end position="270"/>
    </location>
</feature>
<proteinExistence type="predicted"/>
<gene>
    <name evidence="2" type="ORF">mPipKuh1_008653</name>
</gene>
<dbReference type="EMBL" id="JACAGB010000017">
    <property type="protein sequence ID" value="KAF6318669.1"/>
    <property type="molecule type" value="Genomic_DNA"/>
</dbReference>
<organism evidence="2 3">
    <name type="scientific">Pipistrellus kuhlii</name>
    <name type="common">Kuhl's pipistrelle</name>
    <dbReference type="NCBI Taxonomy" id="59472"/>
    <lineage>
        <taxon>Eukaryota</taxon>
        <taxon>Metazoa</taxon>
        <taxon>Chordata</taxon>
        <taxon>Craniata</taxon>
        <taxon>Vertebrata</taxon>
        <taxon>Euteleostomi</taxon>
        <taxon>Mammalia</taxon>
        <taxon>Eutheria</taxon>
        <taxon>Laurasiatheria</taxon>
        <taxon>Chiroptera</taxon>
        <taxon>Yangochiroptera</taxon>
        <taxon>Vespertilionidae</taxon>
        <taxon>Pipistrellus</taxon>
    </lineage>
</organism>
<protein>
    <submittedName>
        <fullName evidence="2">Uncharacterized protein</fullName>
    </submittedName>
</protein>
<reference evidence="2 3" key="1">
    <citation type="journal article" date="2020" name="Nature">
        <title>Six reference-quality genomes reveal evolution of bat adaptations.</title>
        <authorList>
            <person name="Jebb D."/>
            <person name="Huang Z."/>
            <person name="Pippel M."/>
            <person name="Hughes G.M."/>
            <person name="Lavrichenko K."/>
            <person name="Devanna P."/>
            <person name="Winkler S."/>
            <person name="Jermiin L.S."/>
            <person name="Skirmuntt E.C."/>
            <person name="Katzourakis A."/>
            <person name="Burkitt-Gray L."/>
            <person name="Ray D.A."/>
            <person name="Sullivan K.A.M."/>
            <person name="Roscito J.G."/>
            <person name="Kirilenko B.M."/>
            <person name="Davalos L.M."/>
            <person name="Corthals A.P."/>
            <person name="Power M.L."/>
            <person name="Jones G."/>
            <person name="Ransome R.D."/>
            <person name="Dechmann D.K.N."/>
            <person name="Locatelli A.G."/>
            <person name="Puechmaille S.J."/>
            <person name="Fedrigo O."/>
            <person name="Jarvis E.D."/>
            <person name="Hiller M."/>
            <person name="Vernes S.C."/>
            <person name="Myers E.W."/>
            <person name="Teeling E.C."/>
        </authorList>
    </citation>
    <scope>NUCLEOTIDE SEQUENCE [LARGE SCALE GENOMIC DNA]</scope>
    <source>
        <strain evidence="2">MPipKuh1</strain>
        <tissue evidence="2">Flight muscle</tissue>
    </source>
</reference>